<name>A0A9X2BTX8_9PROT</name>
<feature type="compositionally biased region" description="Gly residues" evidence="2">
    <location>
        <begin position="28"/>
        <end position="41"/>
    </location>
</feature>
<dbReference type="AlphaFoldDB" id="A0A9X2BTX8"/>
<dbReference type="PANTHER" id="PTHR42928:SF5">
    <property type="entry name" value="BLR1237 PROTEIN"/>
    <property type="match status" value="1"/>
</dbReference>
<dbReference type="PIRSF" id="PIRSF017082">
    <property type="entry name" value="YflP"/>
    <property type="match status" value="1"/>
</dbReference>
<evidence type="ECO:0000256" key="1">
    <source>
        <dbReference type="ARBA" id="ARBA00006987"/>
    </source>
</evidence>
<evidence type="ECO:0000256" key="2">
    <source>
        <dbReference type="SAM" id="MobiDB-lite"/>
    </source>
</evidence>
<keyword evidence="4" id="KW-1185">Reference proteome</keyword>
<protein>
    <submittedName>
        <fullName evidence="3">Tripartite tricarboxylate transporter substrate binding protein</fullName>
    </submittedName>
</protein>
<gene>
    <name evidence="3" type="ORF">M0638_10420</name>
</gene>
<evidence type="ECO:0000313" key="4">
    <source>
        <dbReference type="Proteomes" id="UP001139516"/>
    </source>
</evidence>
<evidence type="ECO:0000313" key="3">
    <source>
        <dbReference type="EMBL" id="MCK8784797.1"/>
    </source>
</evidence>
<accession>A0A9X2BTX8</accession>
<feature type="region of interest" description="Disordered" evidence="2">
    <location>
        <begin position="26"/>
        <end position="50"/>
    </location>
</feature>
<dbReference type="InterPro" id="IPR005064">
    <property type="entry name" value="BUG"/>
</dbReference>
<reference evidence="3" key="1">
    <citation type="submission" date="2022-04" db="EMBL/GenBank/DDBJ databases">
        <title>Roseomonas acroporae sp. nov., isolated from coral Acropora digitifera.</title>
        <authorList>
            <person name="Sun H."/>
        </authorList>
    </citation>
    <scope>NUCLEOTIDE SEQUENCE</scope>
    <source>
        <strain evidence="3">NAR14</strain>
    </source>
</reference>
<dbReference type="CDD" id="cd07012">
    <property type="entry name" value="PBP2_Bug_TTT"/>
    <property type="match status" value="1"/>
</dbReference>
<dbReference type="RefSeq" id="WP_248666918.1">
    <property type="nucleotide sequence ID" value="NZ_JALPRX010000038.1"/>
</dbReference>
<dbReference type="Proteomes" id="UP001139516">
    <property type="component" value="Unassembled WGS sequence"/>
</dbReference>
<comment type="caution">
    <text evidence="3">The sequence shown here is derived from an EMBL/GenBank/DDBJ whole genome shotgun (WGS) entry which is preliminary data.</text>
</comment>
<proteinExistence type="inferred from homology"/>
<organism evidence="3 4">
    <name type="scientific">Roseomonas acroporae</name>
    <dbReference type="NCBI Taxonomy" id="2937791"/>
    <lineage>
        <taxon>Bacteria</taxon>
        <taxon>Pseudomonadati</taxon>
        <taxon>Pseudomonadota</taxon>
        <taxon>Alphaproteobacteria</taxon>
        <taxon>Acetobacterales</taxon>
        <taxon>Roseomonadaceae</taxon>
        <taxon>Roseomonas</taxon>
    </lineage>
</organism>
<sequence length="351" mass="36248">MGMRTGRRALLGAVGAGLVGRAWAQGRGAQGEDGQGGGAQGGTAPVDAAPWPRQPVRIIVPAAGGGSSDPLARLCAQEFTQRFGQPFVVENRSGASGNVGMVAAARAPADGHTLLFGWAGPLATNLALYPNPGFQSQRDFEPIALLGAISNTLIVGRDSPLRTLADYVALAKARPGEVTYGSTGNGSSMHLAGTVLAQASGTQLAHVPYTSAAAATADLLAGRLDAMFLGAPGTVPLLQGGQVRVLAVLAEQRVEVLPDSPTAAEQGYPAVVMGTWFAWLAPRGTPAPVVAALNGAVNELLRGPLRERLRQQGLEITERFSGGPPEKLRRLLADEIERHAALVRSAGLRMD</sequence>
<dbReference type="Gene3D" id="3.40.190.150">
    <property type="entry name" value="Bordetella uptake gene, domain 1"/>
    <property type="match status" value="1"/>
</dbReference>
<dbReference type="PANTHER" id="PTHR42928">
    <property type="entry name" value="TRICARBOXYLATE-BINDING PROTEIN"/>
    <property type="match status" value="1"/>
</dbReference>
<dbReference type="Gene3D" id="3.40.190.10">
    <property type="entry name" value="Periplasmic binding protein-like II"/>
    <property type="match status" value="1"/>
</dbReference>
<dbReference type="EMBL" id="JALPRX010000038">
    <property type="protein sequence ID" value="MCK8784797.1"/>
    <property type="molecule type" value="Genomic_DNA"/>
</dbReference>
<dbReference type="InterPro" id="IPR042100">
    <property type="entry name" value="Bug_dom1"/>
</dbReference>
<dbReference type="Pfam" id="PF03401">
    <property type="entry name" value="TctC"/>
    <property type="match status" value="1"/>
</dbReference>
<comment type="similarity">
    <text evidence="1">Belongs to the UPF0065 (bug) family.</text>
</comment>
<dbReference type="SUPFAM" id="SSF53850">
    <property type="entry name" value="Periplasmic binding protein-like II"/>
    <property type="match status" value="1"/>
</dbReference>